<evidence type="ECO:0000313" key="2">
    <source>
        <dbReference type="Proteomes" id="UP000694620"/>
    </source>
</evidence>
<reference evidence="1" key="2">
    <citation type="submission" date="2025-08" db="UniProtKB">
        <authorList>
            <consortium name="Ensembl"/>
        </authorList>
    </citation>
    <scope>IDENTIFICATION</scope>
</reference>
<dbReference type="Proteomes" id="UP000694620">
    <property type="component" value="Chromosome 3"/>
</dbReference>
<accession>A0A8C4X4X8</accession>
<evidence type="ECO:0000313" key="1">
    <source>
        <dbReference type="Ensembl" id="ENSECRP00000005801.1"/>
    </source>
</evidence>
<dbReference type="AlphaFoldDB" id="A0A8C4X4X8"/>
<protein>
    <submittedName>
        <fullName evidence="1">Uncharacterized protein</fullName>
    </submittedName>
</protein>
<reference evidence="1" key="1">
    <citation type="submission" date="2021-06" db="EMBL/GenBank/DDBJ databases">
        <authorList>
            <consortium name="Wellcome Sanger Institute Data Sharing"/>
        </authorList>
    </citation>
    <scope>NUCLEOTIDE SEQUENCE [LARGE SCALE GENOMIC DNA]</scope>
</reference>
<proteinExistence type="predicted"/>
<dbReference type="GeneTree" id="ENSGT00940000167314"/>
<reference evidence="1" key="3">
    <citation type="submission" date="2025-09" db="UniProtKB">
        <authorList>
            <consortium name="Ensembl"/>
        </authorList>
    </citation>
    <scope>IDENTIFICATION</scope>
</reference>
<organism evidence="1 2">
    <name type="scientific">Erpetoichthys calabaricus</name>
    <name type="common">Rope fish</name>
    <name type="synonym">Calamoichthys calabaricus</name>
    <dbReference type="NCBI Taxonomy" id="27687"/>
    <lineage>
        <taxon>Eukaryota</taxon>
        <taxon>Metazoa</taxon>
        <taxon>Chordata</taxon>
        <taxon>Craniata</taxon>
        <taxon>Vertebrata</taxon>
        <taxon>Euteleostomi</taxon>
        <taxon>Actinopterygii</taxon>
        <taxon>Polypteriformes</taxon>
        <taxon>Polypteridae</taxon>
        <taxon>Erpetoichthys</taxon>
    </lineage>
</organism>
<sequence>MATLGRIDEFNAETGVWEEYAERLERFFHANDIDNPEKKRSILLSVCGAATAVPYKSIVECLQRHYNPTPSEIVQLHCNFGEQLEQMLHNRIVWGVADPLLQCQLLAELNLTFKIEEERALATEMANRNAQKSRHFCTMGNTHCPCHKRGWKFKYLW</sequence>
<dbReference type="Ensembl" id="ENSECRT00000005899.1">
    <property type="protein sequence ID" value="ENSECRP00000005801.1"/>
    <property type="gene ID" value="ENSECRG00000003879.1"/>
</dbReference>
<keyword evidence="2" id="KW-1185">Reference proteome</keyword>
<name>A0A8C4X4X8_ERPCA</name>